<dbReference type="InterPro" id="IPR014202">
    <property type="entry name" value="Spore_II_R"/>
</dbReference>
<name>A0ABV8JHE4_9BACL</name>
<dbReference type="RefSeq" id="WP_380705133.1">
    <property type="nucleotide sequence ID" value="NZ_JBHSAP010000015.1"/>
</dbReference>
<organism evidence="2 3">
    <name type="scientific">Salinithrix halophila</name>
    <dbReference type="NCBI Taxonomy" id="1485204"/>
    <lineage>
        <taxon>Bacteria</taxon>
        <taxon>Bacillati</taxon>
        <taxon>Bacillota</taxon>
        <taxon>Bacilli</taxon>
        <taxon>Bacillales</taxon>
        <taxon>Thermoactinomycetaceae</taxon>
        <taxon>Salinithrix</taxon>
    </lineage>
</organism>
<keyword evidence="1" id="KW-0732">Signal</keyword>
<dbReference type="EMBL" id="JBHSAP010000015">
    <property type="protein sequence ID" value="MFC4077332.1"/>
    <property type="molecule type" value="Genomic_DNA"/>
</dbReference>
<evidence type="ECO:0000313" key="3">
    <source>
        <dbReference type="Proteomes" id="UP001595843"/>
    </source>
</evidence>
<evidence type="ECO:0000313" key="2">
    <source>
        <dbReference type="EMBL" id="MFC4077332.1"/>
    </source>
</evidence>
<protein>
    <submittedName>
        <fullName evidence="2">Stage II sporulation protein R</fullName>
    </submittedName>
</protein>
<gene>
    <name evidence="2" type="primary">spoIIR</name>
    <name evidence="2" type="ORF">ACFOUO_11030</name>
</gene>
<feature type="signal peptide" evidence="1">
    <location>
        <begin position="1"/>
        <end position="22"/>
    </location>
</feature>
<comment type="caution">
    <text evidence="2">The sequence shown here is derived from an EMBL/GenBank/DDBJ whole genome shotgun (WGS) entry which is preliminary data.</text>
</comment>
<dbReference type="Pfam" id="PF09551">
    <property type="entry name" value="Spore_II_R"/>
    <property type="match status" value="1"/>
</dbReference>
<proteinExistence type="predicted"/>
<evidence type="ECO:0000256" key="1">
    <source>
        <dbReference type="SAM" id="SignalP"/>
    </source>
</evidence>
<accession>A0ABV8JHE4</accession>
<keyword evidence="3" id="KW-1185">Reference proteome</keyword>
<sequence>MKVRTIIVLILCSAATYLFVQSADTDGFLTGNGAVPVSADSEKASIPEQAIRLRILANSDNARDQWLKRQVRDSILKEMGTWAEKPKSLEEARSMLQADLPKLERIAQQTVKKHGFSYPVRLDFGQVPFPTKLYGDQVYPAGEYEALLITIGEGKGDNWWCVLFPPLCFVDMSNGDAVPEEEKEENTFTAQAVAANQVLAAPVEKKQLPQEDRLEIRFFFLDSLEDFFSGLFDW</sequence>
<dbReference type="Proteomes" id="UP001595843">
    <property type="component" value="Unassembled WGS sequence"/>
</dbReference>
<dbReference type="NCBIfam" id="TIGR02837">
    <property type="entry name" value="spore_II_R"/>
    <property type="match status" value="1"/>
</dbReference>
<reference evidence="3" key="1">
    <citation type="journal article" date="2019" name="Int. J. Syst. Evol. Microbiol.">
        <title>The Global Catalogue of Microorganisms (GCM) 10K type strain sequencing project: providing services to taxonomists for standard genome sequencing and annotation.</title>
        <authorList>
            <consortium name="The Broad Institute Genomics Platform"/>
            <consortium name="The Broad Institute Genome Sequencing Center for Infectious Disease"/>
            <person name="Wu L."/>
            <person name="Ma J."/>
        </authorList>
    </citation>
    <scope>NUCLEOTIDE SEQUENCE [LARGE SCALE GENOMIC DNA]</scope>
    <source>
        <strain evidence="3">IBRC-M 10813</strain>
    </source>
</reference>
<feature type="chain" id="PRO_5045495489" evidence="1">
    <location>
        <begin position="23"/>
        <end position="234"/>
    </location>
</feature>